<dbReference type="Proteomes" id="UP001239994">
    <property type="component" value="Unassembled WGS sequence"/>
</dbReference>
<evidence type="ECO:0008006" key="4">
    <source>
        <dbReference type="Google" id="ProtNLM"/>
    </source>
</evidence>
<keyword evidence="3" id="KW-1185">Reference proteome</keyword>
<feature type="region of interest" description="Disordered" evidence="1">
    <location>
        <begin position="35"/>
        <end position="70"/>
    </location>
</feature>
<dbReference type="PANTHER" id="PTHR47510">
    <property type="entry name" value="REVERSE TRANSCRIPTASE DOMAIN-CONTAINING PROTEIN"/>
    <property type="match status" value="1"/>
</dbReference>
<organism evidence="2 3">
    <name type="scientific">Electrophorus voltai</name>
    <dbReference type="NCBI Taxonomy" id="2609070"/>
    <lineage>
        <taxon>Eukaryota</taxon>
        <taxon>Metazoa</taxon>
        <taxon>Chordata</taxon>
        <taxon>Craniata</taxon>
        <taxon>Vertebrata</taxon>
        <taxon>Euteleostomi</taxon>
        <taxon>Actinopterygii</taxon>
        <taxon>Neopterygii</taxon>
        <taxon>Teleostei</taxon>
        <taxon>Ostariophysi</taxon>
        <taxon>Gymnotiformes</taxon>
        <taxon>Gymnotoidei</taxon>
        <taxon>Gymnotidae</taxon>
        <taxon>Electrophorus</taxon>
    </lineage>
</organism>
<proteinExistence type="predicted"/>
<name>A0AAD8ZRL8_9TELE</name>
<reference evidence="2" key="1">
    <citation type="submission" date="2023-03" db="EMBL/GenBank/DDBJ databases">
        <title>Electrophorus voltai genome.</title>
        <authorList>
            <person name="Bian C."/>
        </authorList>
    </citation>
    <scope>NUCLEOTIDE SEQUENCE</scope>
    <source>
        <strain evidence="2">CB-2022</strain>
        <tissue evidence="2">Muscle</tissue>
    </source>
</reference>
<protein>
    <recommendedName>
        <fullName evidence="4">Endonuclease/exonuclease/phosphatase domain-containing protein</fullName>
    </recommendedName>
</protein>
<dbReference type="AlphaFoldDB" id="A0AAD8ZRL8"/>
<dbReference type="InterPro" id="IPR036691">
    <property type="entry name" value="Endo/exonu/phosph_ase_sf"/>
</dbReference>
<dbReference type="EMBL" id="JAROKS010000004">
    <property type="protein sequence ID" value="KAK1803902.1"/>
    <property type="molecule type" value="Genomic_DNA"/>
</dbReference>
<sequence>MPSREHKDWTMEQWKKVMWSDESRFILFQSDGHIRHSPQAISNPGPEMADGDSEGEQRMRREEKASRESLDNKLDDLQARIKFQRDIRDCNLLCFTELWLNPAVPNHAIQPAEFFSVHHMDRMADSGKSGGGGVCVMVNNSWCNNANVVTLARSCSPNLELLALKFCPFYRPQEFTSVIINTVYIPPQANMDTALCELYEALTQFQAQHWDAAIIVVGDFNSANLKRAVPNLYQHLTFPTRGNRTLDHCYTPYKDSYKALAHPLFGKSDHAAIFLLPKYKQRLKQEAPVQREVARWTDQSVAALQDALDDADWDMFQLSTDDVSEFTETVVGFIGKLVADMIPRITITKFPNKKHRGTKPSVRL</sequence>
<dbReference type="SUPFAM" id="SSF56219">
    <property type="entry name" value="DNase I-like"/>
    <property type="match status" value="1"/>
</dbReference>
<comment type="caution">
    <text evidence="2">The sequence shown here is derived from an EMBL/GenBank/DDBJ whole genome shotgun (WGS) entry which is preliminary data.</text>
</comment>
<evidence type="ECO:0000313" key="2">
    <source>
        <dbReference type="EMBL" id="KAK1803902.1"/>
    </source>
</evidence>
<evidence type="ECO:0000313" key="3">
    <source>
        <dbReference type="Proteomes" id="UP001239994"/>
    </source>
</evidence>
<feature type="compositionally biased region" description="Basic and acidic residues" evidence="1">
    <location>
        <begin position="55"/>
        <end position="70"/>
    </location>
</feature>
<dbReference type="PANTHER" id="PTHR47510:SF3">
    <property type="entry name" value="ENDO_EXONUCLEASE_PHOSPHATASE DOMAIN-CONTAINING PROTEIN"/>
    <property type="match status" value="1"/>
</dbReference>
<evidence type="ECO:0000256" key="1">
    <source>
        <dbReference type="SAM" id="MobiDB-lite"/>
    </source>
</evidence>
<dbReference type="Gene3D" id="3.60.10.10">
    <property type="entry name" value="Endonuclease/exonuclease/phosphatase"/>
    <property type="match status" value="1"/>
</dbReference>
<accession>A0AAD8ZRL8</accession>
<gene>
    <name evidence="2" type="ORF">P4O66_003846</name>
</gene>